<evidence type="ECO:0008006" key="3">
    <source>
        <dbReference type="Google" id="ProtNLM"/>
    </source>
</evidence>
<evidence type="ECO:0000313" key="2">
    <source>
        <dbReference type="Proteomes" id="UP001176883"/>
    </source>
</evidence>
<keyword evidence="2" id="KW-1185">Reference proteome</keyword>
<organism evidence="1 2">
    <name type="scientific">Flavivirga aquimarina</name>
    <dbReference type="NCBI Taxonomy" id="2027862"/>
    <lineage>
        <taxon>Bacteria</taxon>
        <taxon>Pseudomonadati</taxon>
        <taxon>Bacteroidota</taxon>
        <taxon>Flavobacteriia</taxon>
        <taxon>Flavobacteriales</taxon>
        <taxon>Flavobacteriaceae</taxon>
        <taxon>Flavivirga</taxon>
    </lineage>
</organism>
<dbReference type="InterPro" id="IPR008969">
    <property type="entry name" value="CarboxyPept-like_regulatory"/>
</dbReference>
<name>A0ABT8WDY4_9FLAO</name>
<dbReference type="SUPFAM" id="SSF49464">
    <property type="entry name" value="Carboxypeptidase regulatory domain-like"/>
    <property type="match status" value="1"/>
</dbReference>
<comment type="caution">
    <text evidence="1">The sequence shown here is derived from an EMBL/GenBank/DDBJ whole genome shotgun (WGS) entry which is preliminary data.</text>
</comment>
<dbReference type="RefSeq" id="WP_303279090.1">
    <property type="nucleotide sequence ID" value="NZ_JAUOEK010000154.1"/>
</dbReference>
<gene>
    <name evidence="1" type="ORF">Q4Q35_16325</name>
</gene>
<protein>
    <recommendedName>
        <fullName evidence="3">Carboxypeptidase-like regulatory domain-containing protein</fullName>
    </recommendedName>
</protein>
<dbReference type="Proteomes" id="UP001176883">
    <property type="component" value="Unassembled WGS sequence"/>
</dbReference>
<dbReference type="EMBL" id="JAUOEK010000154">
    <property type="protein sequence ID" value="MDO5971374.1"/>
    <property type="molecule type" value="Genomic_DNA"/>
</dbReference>
<proteinExistence type="predicted"/>
<reference evidence="1" key="1">
    <citation type="submission" date="2023-07" db="EMBL/GenBank/DDBJ databases">
        <title>Two novel species in the genus Flavivirga.</title>
        <authorList>
            <person name="Kwon K."/>
        </authorList>
    </citation>
    <scope>NUCLEOTIDE SEQUENCE</scope>
    <source>
        <strain evidence="1">KCTC 52353</strain>
    </source>
</reference>
<accession>A0ABT8WDY4</accession>
<evidence type="ECO:0000313" key="1">
    <source>
        <dbReference type="EMBL" id="MDO5971374.1"/>
    </source>
</evidence>
<sequence>MRFKTSFFISFFFCLFTTFGQQKISGRIIGEDLGIGMGIKIFDKDTTEIGKTDFNGYFEIELQKNHKKLIFAGLGYEWTKIKLPINCENLEIILLYDGNYHYKSNRKVDRIRKKRFDKINEFHLQAFNKGLFKTEKPCFNGEFEPYKPQLDRIRLELKEFRKVNKNDFNELNIGDVVKIPFGIDSSENEVRTYYSPCENCTEKDYDFVIEGKVIKKYRRKLTLEIMITKMKDYDFLKYRGKIIKNNSRMKYEMKYYEVIIE</sequence>